<proteinExistence type="predicted"/>
<protein>
    <submittedName>
        <fullName evidence="2">Uncharacterized protein</fullName>
    </submittedName>
</protein>
<name>A0A4Y2PJZ8_ARAVE</name>
<reference evidence="2 3" key="1">
    <citation type="journal article" date="2019" name="Sci. Rep.">
        <title>Orb-weaving spider Araneus ventricosus genome elucidates the spidroin gene catalogue.</title>
        <authorList>
            <person name="Kono N."/>
            <person name="Nakamura H."/>
            <person name="Ohtoshi R."/>
            <person name="Moran D.A.P."/>
            <person name="Shinohara A."/>
            <person name="Yoshida Y."/>
            <person name="Fujiwara M."/>
            <person name="Mori M."/>
            <person name="Tomita M."/>
            <person name="Arakawa K."/>
        </authorList>
    </citation>
    <scope>NUCLEOTIDE SEQUENCE [LARGE SCALE GENOMIC DNA]</scope>
</reference>
<evidence type="ECO:0000256" key="1">
    <source>
        <dbReference type="SAM" id="MobiDB-lite"/>
    </source>
</evidence>
<gene>
    <name evidence="2" type="ORF">AVEN_270288_1</name>
</gene>
<evidence type="ECO:0000313" key="2">
    <source>
        <dbReference type="EMBL" id="GBN52298.1"/>
    </source>
</evidence>
<accession>A0A4Y2PJZ8</accession>
<sequence>MTFHMQSGNLWCFPHPRTLKSRVEGAFERHALRHAEWQMRKSRSQILTGKTPETLKGDPETRRSSIPHQTPFAHSHCSVRRIISPLAGSVSS</sequence>
<dbReference type="EMBL" id="BGPR01011642">
    <property type="protein sequence ID" value="GBN52298.1"/>
    <property type="molecule type" value="Genomic_DNA"/>
</dbReference>
<keyword evidence="3" id="KW-1185">Reference proteome</keyword>
<feature type="region of interest" description="Disordered" evidence="1">
    <location>
        <begin position="41"/>
        <end position="72"/>
    </location>
</feature>
<dbReference type="Proteomes" id="UP000499080">
    <property type="component" value="Unassembled WGS sequence"/>
</dbReference>
<evidence type="ECO:0000313" key="3">
    <source>
        <dbReference type="Proteomes" id="UP000499080"/>
    </source>
</evidence>
<organism evidence="2 3">
    <name type="scientific">Araneus ventricosus</name>
    <name type="common">Orbweaver spider</name>
    <name type="synonym">Epeira ventricosa</name>
    <dbReference type="NCBI Taxonomy" id="182803"/>
    <lineage>
        <taxon>Eukaryota</taxon>
        <taxon>Metazoa</taxon>
        <taxon>Ecdysozoa</taxon>
        <taxon>Arthropoda</taxon>
        <taxon>Chelicerata</taxon>
        <taxon>Arachnida</taxon>
        <taxon>Araneae</taxon>
        <taxon>Araneomorphae</taxon>
        <taxon>Entelegynae</taxon>
        <taxon>Araneoidea</taxon>
        <taxon>Araneidae</taxon>
        <taxon>Araneus</taxon>
    </lineage>
</organism>
<dbReference type="AlphaFoldDB" id="A0A4Y2PJZ8"/>
<feature type="compositionally biased region" description="Basic and acidic residues" evidence="1">
    <location>
        <begin position="53"/>
        <end position="63"/>
    </location>
</feature>
<comment type="caution">
    <text evidence="2">The sequence shown here is derived from an EMBL/GenBank/DDBJ whole genome shotgun (WGS) entry which is preliminary data.</text>
</comment>